<dbReference type="Proteomes" id="UP000006310">
    <property type="component" value="Chromosome 7"/>
</dbReference>
<dbReference type="InterPro" id="IPR039693">
    <property type="entry name" value="Rtr1/RPAP2"/>
</dbReference>
<keyword evidence="3 12" id="KW-0479">Metal-binding</keyword>
<keyword evidence="4 12" id="KW-0863">Zinc-finger</keyword>
<evidence type="ECO:0000256" key="6">
    <source>
        <dbReference type="ARBA" id="ARBA00022833"/>
    </source>
</evidence>
<dbReference type="GO" id="GO:0043175">
    <property type="term" value="F:RNA polymerase core enzyme binding"/>
    <property type="evidence" value="ECO:0007669"/>
    <property type="project" value="UniProtKB-UniRule"/>
</dbReference>
<evidence type="ECO:0000256" key="12">
    <source>
        <dbReference type="RuleBase" id="RU367080"/>
    </source>
</evidence>
<protein>
    <recommendedName>
        <fullName evidence="12">RNA polymerase II subunit B1 CTD phosphatase RPAP2 homolog</fullName>
        <ecNumber evidence="12">3.1.3.16</ecNumber>
    </recommendedName>
</protein>
<keyword evidence="7 12" id="KW-0904">Protein phosphatase</keyword>
<dbReference type="eggNOG" id="KOG4780">
    <property type="taxonomic scope" value="Eukaryota"/>
</dbReference>
<dbReference type="RefSeq" id="XP_022465458.1">
    <property type="nucleotide sequence ID" value="XM_022609021.1"/>
</dbReference>
<evidence type="ECO:0000256" key="7">
    <source>
        <dbReference type="ARBA" id="ARBA00022912"/>
    </source>
</evidence>
<proteinExistence type="inferred from homology"/>
<dbReference type="AlphaFoldDB" id="J7S0Y1"/>
<dbReference type="GeneID" id="34526936"/>
<organism evidence="14 15">
    <name type="scientific">Huiozyma naganishii (strain ATCC MYA-139 / BCRC 22969 / CBS 8797 / KCTC 17520 / NBRC 10181 / NCYC 3082 / Yp74L-3)</name>
    <name type="common">Yeast</name>
    <name type="synonym">Kazachstania naganishii</name>
    <dbReference type="NCBI Taxonomy" id="1071383"/>
    <lineage>
        <taxon>Eukaryota</taxon>
        <taxon>Fungi</taxon>
        <taxon>Dikarya</taxon>
        <taxon>Ascomycota</taxon>
        <taxon>Saccharomycotina</taxon>
        <taxon>Saccharomycetes</taxon>
        <taxon>Saccharomycetales</taxon>
        <taxon>Saccharomycetaceae</taxon>
        <taxon>Huiozyma</taxon>
    </lineage>
</organism>
<evidence type="ECO:0000256" key="2">
    <source>
        <dbReference type="ARBA" id="ARBA00005676"/>
    </source>
</evidence>
<feature type="domain" description="RTR1-type" evidence="13">
    <location>
        <begin position="54"/>
        <end position="140"/>
    </location>
</feature>
<dbReference type="STRING" id="1071383.J7S0Y1"/>
<dbReference type="Gene3D" id="1.25.40.820">
    <property type="match status" value="1"/>
</dbReference>
<evidence type="ECO:0000256" key="9">
    <source>
        <dbReference type="ARBA" id="ARBA00047761"/>
    </source>
</evidence>
<comment type="similarity">
    <text evidence="2 11 12">Belongs to the RPAP2 family.</text>
</comment>
<evidence type="ECO:0000256" key="3">
    <source>
        <dbReference type="ARBA" id="ARBA00022723"/>
    </source>
</evidence>
<evidence type="ECO:0000256" key="11">
    <source>
        <dbReference type="PROSITE-ProRule" id="PRU00812"/>
    </source>
</evidence>
<dbReference type="InterPro" id="IPR007308">
    <property type="entry name" value="Rtr1/RPAP2_dom"/>
</dbReference>
<accession>J7S0Y1</accession>
<dbReference type="GO" id="GO:0005737">
    <property type="term" value="C:cytoplasm"/>
    <property type="evidence" value="ECO:0007669"/>
    <property type="project" value="EnsemblFungi"/>
</dbReference>
<dbReference type="GO" id="GO:0008420">
    <property type="term" value="F:RNA polymerase II CTD heptapeptide repeat phosphatase activity"/>
    <property type="evidence" value="ECO:0007669"/>
    <property type="project" value="UniProtKB-UniRule"/>
</dbReference>
<gene>
    <name evidence="14" type="primary">KNAG0G01540</name>
    <name evidence="14" type="ordered locus">KNAG_0G01540</name>
</gene>
<evidence type="ECO:0000313" key="14">
    <source>
        <dbReference type="EMBL" id="CCK71212.1"/>
    </source>
</evidence>
<evidence type="ECO:0000256" key="10">
    <source>
        <dbReference type="ARBA" id="ARBA00048336"/>
    </source>
</evidence>
<evidence type="ECO:0000259" key="13">
    <source>
        <dbReference type="PROSITE" id="PS51479"/>
    </source>
</evidence>
<reference evidence="15" key="2">
    <citation type="submission" date="2012-08" db="EMBL/GenBank/DDBJ databases">
        <title>Genome sequence of Kazachstania naganishii.</title>
        <authorList>
            <person name="Gordon J.L."/>
            <person name="Armisen D."/>
            <person name="Proux-Wera E."/>
            <person name="OhEigeartaigh S.S."/>
            <person name="Byrne K.P."/>
            <person name="Wolfe K.H."/>
        </authorList>
    </citation>
    <scope>NUCLEOTIDE SEQUENCE [LARGE SCALE GENOMIC DNA]</scope>
    <source>
        <strain evidence="15">ATCC MYA-139 / BCRC 22969 / CBS 8797 / CCRC 22969 / KCTC 17520 / NBRC 10181 / NCYC 3082</strain>
    </source>
</reference>
<dbReference type="InterPro" id="IPR038534">
    <property type="entry name" value="Rtr1/RPAP2_sf"/>
</dbReference>
<dbReference type="EC" id="3.1.3.16" evidence="12"/>
<dbReference type="HOGENOM" id="CLU_086709_0_0_1"/>
<evidence type="ECO:0000313" key="15">
    <source>
        <dbReference type="Proteomes" id="UP000006310"/>
    </source>
</evidence>
<dbReference type="Pfam" id="PF04181">
    <property type="entry name" value="RPAP2_Rtr1"/>
    <property type="match status" value="1"/>
</dbReference>
<evidence type="ECO:0000256" key="4">
    <source>
        <dbReference type="ARBA" id="ARBA00022771"/>
    </source>
</evidence>
<evidence type="ECO:0000256" key="1">
    <source>
        <dbReference type="ARBA" id="ARBA00004123"/>
    </source>
</evidence>
<keyword evidence="6 12" id="KW-0862">Zinc</keyword>
<name>J7S0Y1_HUIN7</name>
<dbReference type="PANTHER" id="PTHR14732:SF0">
    <property type="entry name" value="RNA POLYMERASE II SUBUNIT B1 CTD PHOSPHATASE RPAP2-RELATED"/>
    <property type="match status" value="1"/>
</dbReference>
<keyword evidence="5 12" id="KW-0378">Hydrolase</keyword>
<comment type="subcellular location">
    <subcellularLocation>
        <location evidence="1 12">Nucleus</location>
    </subcellularLocation>
</comment>
<dbReference type="GO" id="GO:0008270">
    <property type="term" value="F:zinc ion binding"/>
    <property type="evidence" value="ECO:0007669"/>
    <property type="project" value="UniProtKB-KW"/>
</dbReference>
<dbReference type="PANTHER" id="PTHR14732">
    <property type="entry name" value="RNA POLYMERASE II SUBUNIT B1 CTD PHOSPHATASE RPAP2-RELATED"/>
    <property type="match status" value="1"/>
</dbReference>
<evidence type="ECO:0000256" key="8">
    <source>
        <dbReference type="ARBA" id="ARBA00023242"/>
    </source>
</evidence>
<dbReference type="EMBL" id="HE978320">
    <property type="protein sequence ID" value="CCK71212.1"/>
    <property type="molecule type" value="Genomic_DNA"/>
</dbReference>
<dbReference type="PROSITE" id="PS51479">
    <property type="entry name" value="ZF_RTR1"/>
    <property type="match status" value="1"/>
</dbReference>
<evidence type="ECO:0000256" key="5">
    <source>
        <dbReference type="ARBA" id="ARBA00022801"/>
    </source>
</evidence>
<comment type="catalytic activity">
    <reaction evidence="9 12">
        <text>O-phospho-L-seryl-[protein] + H2O = L-seryl-[protein] + phosphate</text>
        <dbReference type="Rhea" id="RHEA:20629"/>
        <dbReference type="Rhea" id="RHEA-COMP:9863"/>
        <dbReference type="Rhea" id="RHEA-COMP:11604"/>
        <dbReference type="ChEBI" id="CHEBI:15377"/>
        <dbReference type="ChEBI" id="CHEBI:29999"/>
        <dbReference type="ChEBI" id="CHEBI:43474"/>
        <dbReference type="ChEBI" id="CHEBI:83421"/>
        <dbReference type="EC" id="3.1.3.16"/>
    </reaction>
</comment>
<dbReference type="GO" id="GO:0006366">
    <property type="term" value="P:transcription by RNA polymerase II"/>
    <property type="evidence" value="ECO:0007669"/>
    <property type="project" value="EnsemblFungi"/>
</dbReference>
<dbReference type="KEGG" id="kng:KNAG_0G01540"/>
<dbReference type="OMA" id="CCKEHYQ"/>
<comment type="catalytic activity">
    <reaction evidence="10 12">
        <text>O-phospho-L-threonyl-[protein] + H2O = L-threonyl-[protein] + phosphate</text>
        <dbReference type="Rhea" id="RHEA:47004"/>
        <dbReference type="Rhea" id="RHEA-COMP:11060"/>
        <dbReference type="Rhea" id="RHEA-COMP:11605"/>
        <dbReference type="ChEBI" id="CHEBI:15377"/>
        <dbReference type="ChEBI" id="CHEBI:30013"/>
        <dbReference type="ChEBI" id="CHEBI:43474"/>
        <dbReference type="ChEBI" id="CHEBI:61977"/>
        <dbReference type="EC" id="3.1.3.16"/>
    </reaction>
</comment>
<keyword evidence="8 12" id="KW-0539">Nucleus</keyword>
<reference evidence="14 15" key="1">
    <citation type="journal article" date="2011" name="Proc. Natl. Acad. Sci. U.S.A.">
        <title>Evolutionary erosion of yeast sex chromosomes by mating-type switching accidents.</title>
        <authorList>
            <person name="Gordon J.L."/>
            <person name="Armisen D."/>
            <person name="Proux-Wera E."/>
            <person name="Oheigeartaigh S.S."/>
            <person name="Byrne K.P."/>
            <person name="Wolfe K.H."/>
        </authorList>
    </citation>
    <scope>NUCLEOTIDE SEQUENCE [LARGE SCALE GENOMIC DNA]</scope>
    <source>
        <strain evidence="15">ATCC MYA-139 / BCRC 22969 / CBS 8797 / CCRC 22969 / KCTC 17520 / NBRC 10181 / NCYC 3082</strain>
    </source>
</reference>
<dbReference type="GO" id="GO:0005634">
    <property type="term" value="C:nucleus"/>
    <property type="evidence" value="ECO:0007669"/>
    <property type="project" value="UniProtKB-SubCell"/>
</dbReference>
<dbReference type="OrthoDB" id="2590500at2759"/>
<sequence length="227" mass="25995">MLEGKISIHRIQQVALSGFQKHRQLSIKESEVITLEIITLLCDASLESEEAAKYLGKLITPETYDDLIDERNLNGLCGYPLCSNSTERRRDPFSMNQTTKLFMSENNPYNYLSKFCGKLHSNCSQFYQLQLSDDPLFTRVGIHLIEDTMKNVEQEEKYGITLLEEVIRRESTEDEIKFIISGIKQLDIKTKKSENGDTPTPDELSKWLQEITIVENINPSIPGDLSK</sequence>
<keyword evidence="15" id="KW-1185">Reference proteome</keyword>
<comment type="function">
    <text evidence="12">Putative RNA polymerase II subunit B1 C-terminal domain (CTD) phosphatase involved in RNA polymerase II transcription regulation.</text>
</comment>